<evidence type="ECO:0000256" key="3">
    <source>
        <dbReference type="ARBA" id="ARBA00022777"/>
    </source>
</evidence>
<gene>
    <name evidence="8" type="ORF">GCM10011316_17370</name>
</gene>
<dbReference type="SMART" id="SM00220">
    <property type="entry name" value="S_TKc"/>
    <property type="match status" value="1"/>
</dbReference>
<dbReference type="Pfam" id="PF00069">
    <property type="entry name" value="Pkinase"/>
    <property type="match status" value="1"/>
</dbReference>
<dbReference type="InterPro" id="IPR011009">
    <property type="entry name" value="Kinase-like_dom_sf"/>
</dbReference>
<comment type="caution">
    <text evidence="8">The sequence shown here is derived from an EMBL/GenBank/DDBJ whole genome shotgun (WGS) entry which is preliminary data.</text>
</comment>
<dbReference type="PROSITE" id="PS00108">
    <property type="entry name" value="PROTEIN_KINASE_ST"/>
    <property type="match status" value="1"/>
</dbReference>
<sequence length="541" mass="57643">MERAASVWPGTARAGTTKLRLPGLKSRSRASEEQPYGTAASLQAFLGGRLPYDDLLRGLKESASQSAEAVREIHAALSEAVELGRLPRDLELIIKTQLPKPDPVDADAAGAMAGARAGAGEGNAPGPVGRPENMASTESGAEDDDLDAPTVPHAVVGTSSLPHPGAGAPGRSYLPPLPYLTTPPALAGDEMRAKVDEVVLGSLVGDYKGFRKARETGELPVRSAEKPEKVDQFLTGFKSARFRSDARRAASGRSRGAASVEDFDGGGQPRATVGSILRNRFILDEEIGRGGMGVVYSAVDRRRLEAGHDQPYVAIKLLSDAFRSNADALRLMEAEARKAQSLAHPNVTSVYDFDRDGGEAFIVMELLQGKVLDRRLAERVGQALPGEEARRILRELCSGLAYAHSRGVIHSDLKPGNIYVLPDGSVKLLDFGLAAAAKAADGAQDLAGALTTSYASPEMFEGAPRDPRDDIFALGCLAYQMLSGRHPFAMRPANEVAASGERLRPLDRTDPRLWEAIRRALSFGRDQRLGSVAEFQAALPG</sequence>
<evidence type="ECO:0000256" key="5">
    <source>
        <dbReference type="PROSITE-ProRule" id="PRU10141"/>
    </source>
</evidence>
<dbReference type="GO" id="GO:0005524">
    <property type="term" value="F:ATP binding"/>
    <property type="evidence" value="ECO:0007669"/>
    <property type="project" value="UniProtKB-UniRule"/>
</dbReference>
<evidence type="ECO:0000313" key="8">
    <source>
        <dbReference type="EMBL" id="GGB45805.1"/>
    </source>
</evidence>
<dbReference type="RefSeq" id="WP_150495552.1">
    <property type="nucleotide sequence ID" value="NZ_BMFA01000004.1"/>
</dbReference>
<evidence type="ECO:0000256" key="4">
    <source>
        <dbReference type="ARBA" id="ARBA00022840"/>
    </source>
</evidence>
<dbReference type="InterPro" id="IPR008271">
    <property type="entry name" value="Ser/Thr_kinase_AS"/>
</dbReference>
<dbReference type="PANTHER" id="PTHR43289:SF6">
    <property type="entry name" value="SERINE_THREONINE-PROTEIN KINASE NEKL-3"/>
    <property type="match status" value="1"/>
</dbReference>
<feature type="region of interest" description="Disordered" evidence="6">
    <location>
        <begin position="1"/>
        <end position="38"/>
    </location>
</feature>
<evidence type="ECO:0000256" key="6">
    <source>
        <dbReference type="SAM" id="MobiDB-lite"/>
    </source>
</evidence>
<dbReference type="Proteomes" id="UP000605148">
    <property type="component" value="Unassembled WGS sequence"/>
</dbReference>
<evidence type="ECO:0000259" key="7">
    <source>
        <dbReference type="PROSITE" id="PS50011"/>
    </source>
</evidence>
<dbReference type="InterPro" id="IPR017441">
    <property type="entry name" value="Protein_kinase_ATP_BS"/>
</dbReference>
<keyword evidence="3" id="KW-0418">Kinase</keyword>
<dbReference type="GO" id="GO:0004674">
    <property type="term" value="F:protein serine/threonine kinase activity"/>
    <property type="evidence" value="ECO:0007669"/>
    <property type="project" value="TreeGrafter"/>
</dbReference>
<feature type="domain" description="Protein kinase" evidence="7">
    <location>
        <begin position="281"/>
        <end position="541"/>
    </location>
</feature>
<keyword evidence="9" id="KW-1185">Reference proteome</keyword>
<protein>
    <recommendedName>
        <fullName evidence="7">Protein kinase domain-containing protein</fullName>
    </recommendedName>
</protein>
<dbReference type="Gene3D" id="3.30.200.20">
    <property type="entry name" value="Phosphorylase Kinase, domain 1"/>
    <property type="match status" value="1"/>
</dbReference>
<proteinExistence type="predicted"/>
<dbReference type="EMBL" id="BMFA01000004">
    <property type="protein sequence ID" value="GGB45805.1"/>
    <property type="molecule type" value="Genomic_DNA"/>
</dbReference>
<dbReference type="SUPFAM" id="SSF56112">
    <property type="entry name" value="Protein kinase-like (PK-like)"/>
    <property type="match status" value="1"/>
</dbReference>
<dbReference type="PANTHER" id="PTHR43289">
    <property type="entry name" value="MITOGEN-ACTIVATED PROTEIN KINASE KINASE KINASE 20-RELATED"/>
    <property type="match status" value="1"/>
</dbReference>
<keyword evidence="4 5" id="KW-0067">ATP-binding</keyword>
<dbReference type="CDD" id="cd14014">
    <property type="entry name" value="STKc_PknB_like"/>
    <property type="match status" value="1"/>
</dbReference>
<dbReference type="OrthoDB" id="9801841at2"/>
<name>A0A916TI83_9HYPH</name>
<feature type="region of interest" description="Disordered" evidence="6">
    <location>
        <begin position="113"/>
        <end position="147"/>
    </location>
</feature>
<dbReference type="PROSITE" id="PS00107">
    <property type="entry name" value="PROTEIN_KINASE_ATP"/>
    <property type="match status" value="1"/>
</dbReference>
<reference evidence="8" key="2">
    <citation type="submission" date="2020-09" db="EMBL/GenBank/DDBJ databases">
        <authorList>
            <person name="Sun Q."/>
            <person name="Zhou Y."/>
        </authorList>
    </citation>
    <scope>NUCLEOTIDE SEQUENCE</scope>
    <source>
        <strain evidence="8">CGMCC 1.12426</strain>
    </source>
</reference>
<evidence type="ECO:0000313" key="9">
    <source>
        <dbReference type="Proteomes" id="UP000605148"/>
    </source>
</evidence>
<keyword evidence="1" id="KW-0808">Transferase</keyword>
<dbReference type="Gene3D" id="1.10.510.10">
    <property type="entry name" value="Transferase(Phosphotransferase) domain 1"/>
    <property type="match status" value="1"/>
</dbReference>
<organism evidence="8 9">
    <name type="scientific">Roseibium aquae</name>
    <dbReference type="NCBI Taxonomy" id="1323746"/>
    <lineage>
        <taxon>Bacteria</taxon>
        <taxon>Pseudomonadati</taxon>
        <taxon>Pseudomonadota</taxon>
        <taxon>Alphaproteobacteria</taxon>
        <taxon>Hyphomicrobiales</taxon>
        <taxon>Stappiaceae</taxon>
        <taxon>Roseibium</taxon>
    </lineage>
</organism>
<keyword evidence="2 5" id="KW-0547">Nucleotide-binding</keyword>
<accession>A0A916TI83</accession>
<dbReference type="InterPro" id="IPR000719">
    <property type="entry name" value="Prot_kinase_dom"/>
</dbReference>
<evidence type="ECO:0000256" key="1">
    <source>
        <dbReference type="ARBA" id="ARBA00022679"/>
    </source>
</evidence>
<feature type="binding site" evidence="5">
    <location>
        <position position="316"/>
    </location>
    <ligand>
        <name>ATP</name>
        <dbReference type="ChEBI" id="CHEBI:30616"/>
    </ligand>
</feature>
<dbReference type="AlphaFoldDB" id="A0A916TI83"/>
<dbReference type="PROSITE" id="PS50011">
    <property type="entry name" value="PROTEIN_KINASE_DOM"/>
    <property type="match status" value="1"/>
</dbReference>
<reference evidence="8" key="1">
    <citation type="journal article" date="2014" name="Int. J. Syst. Evol. Microbiol.">
        <title>Complete genome sequence of Corynebacterium casei LMG S-19264T (=DSM 44701T), isolated from a smear-ripened cheese.</title>
        <authorList>
            <consortium name="US DOE Joint Genome Institute (JGI-PGF)"/>
            <person name="Walter F."/>
            <person name="Albersmeier A."/>
            <person name="Kalinowski J."/>
            <person name="Ruckert C."/>
        </authorList>
    </citation>
    <scope>NUCLEOTIDE SEQUENCE</scope>
    <source>
        <strain evidence="8">CGMCC 1.12426</strain>
    </source>
</reference>
<evidence type="ECO:0000256" key="2">
    <source>
        <dbReference type="ARBA" id="ARBA00022741"/>
    </source>
</evidence>